<evidence type="ECO:0000313" key="6">
    <source>
        <dbReference type="Proteomes" id="UP000760668"/>
    </source>
</evidence>
<feature type="coiled-coil region" evidence="3">
    <location>
        <begin position="176"/>
        <end position="203"/>
    </location>
</feature>
<reference evidence="5" key="1">
    <citation type="journal article" date="2021" name="PeerJ">
        <title>Extensive microbial diversity within the chicken gut microbiome revealed by metagenomics and culture.</title>
        <authorList>
            <person name="Gilroy R."/>
            <person name="Ravi A."/>
            <person name="Getino M."/>
            <person name="Pursley I."/>
            <person name="Horton D.L."/>
            <person name="Alikhan N.F."/>
            <person name="Baker D."/>
            <person name="Gharbi K."/>
            <person name="Hall N."/>
            <person name="Watson M."/>
            <person name="Adriaenssens E.M."/>
            <person name="Foster-Nyarko E."/>
            <person name="Jarju S."/>
            <person name="Secka A."/>
            <person name="Antonio M."/>
            <person name="Oren A."/>
            <person name="Chaudhuri R.R."/>
            <person name="La Ragione R."/>
            <person name="Hildebrand F."/>
            <person name="Pallen M.J."/>
        </authorList>
    </citation>
    <scope>NUCLEOTIDE SEQUENCE</scope>
    <source>
        <strain evidence="5">CHK179-5677</strain>
    </source>
</reference>
<dbReference type="InterPro" id="IPR002123">
    <property type="entry name" value="Plipid/glycerol_acylTrfase"/>
</dbReference>
<dbReference type="EMBL" id="DYUC01000048">
    <property type="protein sequence ID" value="HJG86410.1"/>
    <property type="molecule type" value="Genomic_DNA"/>
</dbReference>
<evidence type="ECO:0000256" key="2">
    <source>
        <dbReference type="ARBA" id="ARBA00023315"/>
    </source>
</evidence>
<dbReference type="RefSeq" id="WP_295368114.1">
    <property type="nucleotide sequence ID" value="NZ_DYUC01000048.1"/>
</dbReference>
<evidence type="ECO:0000256" key="1">
    <source>
        <dbReference type="ARBA" id="ARBA00022679"/>
    </source>
</evidence>
<dbReference type="GO" id="GO:0003841">
    <property type="term" value="F:1-acylglycerol-3-phosphate O-acyltransferase activity"/>
    <property type="evidence" value="ECO:0007669"/>
    <property type="project" value="TreeGrafter"/>
</dbReference>
<reference evidence="5" key="2">
    <citation type="submission" date="2021-09" db="EMBL/GenBank/DDBJ databases">
        <authorList>
            <person name="Gilroy R."/>
        </authorList>
    </citation>
    <scope>NUCLEOTIDE SEQUENCE</scope>
    <source>
        <strain evidence="5">CHK179-5677</strain>
    </source>
</reference>
<dbReference type="PANTHER" id="PTHR10434:SF11">
    <property type="entry name" value="1-ACYL-SN-GLYCEROL-3-PHOSPHATE ACYLTRANSFERASE"/>
    <property type="match status" value="1"/>
</dbReference>
<sequence>MRSIYRVYSILWTIIWPFFSLCHPCRAIGKENLPQGGALFCANHSCLNDPVCLVMAVGRKYQLRPMAKSEFMNIPVLGWLLKKAGVFAVDRGKSDVTAIKTAIKYLKSGEKVLLFPEGTRVKGGVDKHGHESEAKSGAAMLAVRTGAPIVPVYIPEKKKWFRFTNIVIGEPYYPHVESKKGTAEEYKEIAEELMERIHALGAKAA</sequence>
<proteinExistence type="predicted"/>
<comment type="caution">
    <text evidence="5">The sequence shown here is derived from an EMBL/GenBank/DDBJ whole genome shotgun (WGS) entry which is preliminary data.</text>
</comment>
<dbReference type="Proteomes" id="UP000760668">
    <property type="component" value="Unassembled WGS sequence"/>
</dbReference>
<dbReference type="PANTHER" id="PTHR10434">
    <property type="entry name" value="1-ACYL-SN-GLYCEROL-3-PHOSPHATE ACYLTRANSFERASE"/>
    <property type="match status" value="1"/>
</dbReference>
<keyword evidence="1" id="KW-0808">Transferase</keyword>
<dbReference type="CDD" id="cd07989">
    <property type="entry name" value="LPLAT_AGPAT-like"/>
    <property type="match status" value="1"/>
</dbReference>
<accession>A0A921MLN3</accession>
<keyword evidence="3" id="KW-0175">Coiled coil</keyword>
<organism evidence="5 6">
    <name type="scientific">Pseudoflavonifractor capillosus</name>
    <dbReference type="NCBI Taxonomy" id="106588"/>
    <lineage>
        <taxon>Bacteria</taxon>
        <taxon>Bacillati</taxon>
        <taxon>Bacillota</taxon>
        <taxon>Clostridia</taxon>
        <taxon>Eubacteriales</taxon>
        <taxon>Oscillospiraceae</taxon>
        <taxon>Pseudoflavonifractor</taxon>
    </lineage>
</organism>
<protein>
    <submittedName>
        <fullName evidence="5">1-acyl-sn-glycerol-3-phosphate acyltransferase</fullName>
    </submittedName>
</protein>
<dbReference type="Pfam" id="PF01553">
    <property type="entry name" value="Acyltransferase"/>
    <property type="match status" value="1"/>
</dbReference>
<name>A0A921MLN3_9FIRM</name>
<evidence type="ECO:0000259" key="4">
    <source>
        <dbReference type="SMART" id="SM00563"/>
    </source>
</evidence>
<evidence type="ECO:0000313" key="5">
    <source>
        <dbReference type="EMBL" id="HJG86410.1"/>
    </source>
</evidence>
<dbReference type="GO" id="GO:0006654">
    <property type="term" value="P:phosphatidic acid biosynthetic process"/>
    <property type="evidence" value="ECO:0007669"/>
    <property type="project" value="TreeGrafter"/>
</dbReference>
<feature type="domain" description="Phospholipid/glycerol acyltransferase" evidence="4">
    <location>
        <begin position="38"/>
        <end position="157"/>
    </location>
</feature>
<gene>
    <name evidence="5" type="ORF">K8V01_05220</name>
</gene>
<dbReference type="SMART" id="SM00563">
    <property type="entry name" value="PlsC"/>
    <property type="match status" value="1"/>
</dbReference>
<keyword evidence="2 5" id="KW-0012">Acyltransferase</keyword>
<dbReference type="AlphaFoldDB" id="A0A921MLN3"/>
<evidence type="ECO:0000256" key="3">
    <source>
        <dbReference type="SAM" id="Coils"/>
    </source>
</evidence>
<dbReference type="SUPFAM" id="SSF69593">
    <property type="entry name" value="Glycerol-3-phosphate (1)-acyltransferase"/>
    <property type="match status" value="1"/>
</dbReference>